<feature type="region of interest" description="Disordered" evidence="1">
    <location>
        <begin position="25"/>
        <end position="83"/>
    </location>
</feature>
<protein>
    <submittedName>
        <fullName evidence="2">Uncharacterized protein</fullName>
    </submittedName>
</protein>
<reference evidence="2 3" key="1">
    <citation type="submission" date="2018-12" db="EMBL/GenBank/DDBJ databases">
        <title>Bacillus ochoae sp. nov., Paenibacillus whitsoniae sp. nov., Paenibacillus spiritus sp. nov. Isolated from the Mars Exploration Rover during spacecraft assembly.</title>
        <authorList>
            <person name="Seuylemezian A."/>
            <person name="Vaishampayan P."/>
        </authorList>
    </citation>
    <scope>NUCLEOTIDE SEQUENCE [LARGE SCALE GENOMIC DNA]</scope>
    <source>
        <strain evidence="2 3">MER 54</strain>
    </source>
</reference>
<keyword evidence="3" id="KW-1185">Reference proteome</keyword>
<organism evidence="2 3">
    <name type="scientific">Paenibacillus whitsoniae</name>
    <dbReference type="NCBI Taxonomy" id="2496558"/>
    <lineage>
        <taxon>Bacteria</taxon>
        <taxon>Bacillati</taxon>
        <taxon>Bacillota</taxon>
        <taxon>Bacilli</taxon>
        <taxon>Bacillales</taxon>
        <taxon>Paenibacillaceae</taxon>
        <taxon>Paenibacillus</taxon>
    </lineage>
</organism>
<feature type="compositionally biased region" description="Pro residues" evidence="1">
    <location>
        <begin position="32"/>
        <end position="41"/>
    </location>
</feature>
<comment type="caution">
    <text evidence="2">The sequence shown here is derived from an EMBL/GenBank/DDBJ whole genome shotgun (WGS) entry which is preliminary data.</text>
</comment>
<accession>A0A3S0AMY7</accession>
<evidence type="ECO:0000256" key="1">
    <source>
        <dbReference type="SAM" id="MobiDB-lite"/>
    </source>
</evidence>
<name>A0A3S0AMY7_9BACL</name>
<feature type="compositionally biased region" description="Pro residues" evidence="1">
    <location>
        <begin position="50"/>
        <end position="75"/>
    </location>
</feature>
<evidence type="ECO:0000313" key="2">
    <source>
        <dbReference type="EMBL" id="RTE08123.1"/>
    </source>
</evidence>
<dbReference type="AlphaFoldDB" id="A0A3S0AMY7"/>
<dbReference type="Proteomes" id="UP000276128">
    <property type="component" value="Unassembled WGS sequence"/>
</dbReference>
<evidence type="ECO:0000313" key="3">
    <source>
        <dbReference type="Proteomes" id="UP000276128"/>
    </source>
</evidence>
<proteinExistence type="predicted"/>
<sequence length="83" mass="7439">MPPGSTANVPGALCGLCGVKVGGAEVGACPAPGAPGTPEPPGNGGGGNPPGLPGNPPGAPGNPPGLPGNPPPGKPGSPRLRGS</sequence>
<gene>
    <name evidence="2" type="ORF">EJQ19_18690</name>
</gene>
<dbReference type="EMBL" id="RXHU01000056">
    <property type="protein sequence ID" value="RTE08123.1"/>
    <property type="molecule type" value="Genomic_DNA"/>
</dbReference>